<feature type="transmembrane region" description="Helical" evidence="1">
    <location>
        <begin position="64"/>
        <end position="87"/>
    </location>
</feature>
<keyword evidence="1" id="KW-0812">Transmembrane</keyword>
<evidence type="ECO:0000313" key="2">
    <source>
        <dbReference type="EMBL" id="MBK1792095.1"/>
    </source>
</evidence>
<feature type="transmembrane region" description="Helical" evidence="1">
    <location>
        <begin position="93"/>
        <end position="114"/>
    </location>
</feature>
<proteinExistence type="predicted"/>
<reference evidence="2" key="1">
    <citation type="submission" date="2021-01" db="EMBL/GenBank/DDBJ databases">
        <title>Modified the classification status of verrucomicrobia.</title>
        <authorList>
            <person name="Feng X."/>
        </authorList>
    </citation>
    <scope>NUCLEOTIDE SEQUENCE</scope>
    <source>
        <strain evidence="2">_KCTC 22039</strain>
    </source>
</reference>
<name>A0A8J7MFX4_9BACT</name>
<dbReference type="EMBL" id="JAENIM010000043">
    <property type="protein sequence ID" value="MBK1792095.1"/>
    <property type="molecule type" value="Genomic_DNA"/>
</dbReference>
<keyword evidence="1" id="KW-0472">Membrane</keyword>
<dbReference type="RefSeq" id="WP_200312109.1">
    <property type="nucleotide sequence ID" value="NZ_JAENIM010000043.1"/>
</dbReference>
<comment type="caution">
    <text evidence="2">The sequence shown here is derived from an EMBL/GenBank/DDBJ whole genome shotgun (WGS) entry which is preliminary data.</text>
</comment>
<evidence type="ECO:0000256" key="1">
    <source>
        <dbReference type="SAM" id="Phobius"/>
    </source>
</evidence>
<keyword evidence="3" id="KW-1185">Reference proteome</keyword>
<evidence type="ECO:0000313" key="3">
    <source>
        <dbReference type="Proteomes" id="UP000624703"/>
    </source>
</evidence>
<accession>A0A8J7MFX4</accession>
<gene>
    <name evidence="2" type="ORF">JIN82_13115</name>
</gene>
<organism evidence="2 3">
    <name type="scientific">Persicirhabdus sediminis</name>
    <dbReference type="NCBI Taxonomy" id="454144"/>
    <lineage>
        <taxon>Bacteria</taxon>
        <taxon>Pseudomonadati</taxon>
        <taxon>Verrucomicrobiota</taxon>
        <taxon>Verrucomicrobiia</taxon>
        <taxon>Verrucomicrobiales</taxon>
        <taxon>Verrucomicrobiaceae</taxon>
        <taxon>Persicirhabdus</taxon>
    </lineage>
</organism>
<protein>
    <submittedName>
        <fullName evidence="2">Uncharacterized protein</fullName>
    </submittedName>
</protein>
<keyword evidence="1" id="KW-1133">Transmembrane helix</keyword>
<dbReference type="AlphaFoldDB" id="A0A8J7MFX4"/>
<feature type="transmembrane region" description="Helical" evidence="1">
    <location>
        <begin position="35"/>
        <end position="52"/>
    </location>
</feature>
<sequence>MTSIVLMALACLWVVGVLVFDFSWHQSHASLLDDVFLAALTVVVVAPAAYVMRSTWSFYKKPCIVYLKPGLVLLALSLAGVLFYQLAQQPAEVLVNLIMPVAIGLAWPLVYFSWRAFKWLLRHGGWPR</sequence>
<dbReference type="Proteomes" id="UP000624703">
    <property type="component" value="Unassembled WGS sequence"/>
</dbReference>